<reference evidence="1 2" key="1">
    <citation type="journal article" date="2014" name="Nature">
        <title>The genome of the recently domesticated crop plant sugar beet (Beta vulgaris).</title>
        <authorList>
            <person name="Dohm J.C."/>
            <person name="Minoche A.E."/>
            <person name="Holtgrawe D."/>
            <person name="Capella-Gutierrez S."/>
            <person name="Zakrzewski F."/>
            <person name="Tafer H."/>
            <person name="Rupp O."/>
            <person name="Sorensen T.R."/>
            <person name="Stracke R."/>
            <person name="Reinhardt R."/>
            <person name="Goesmann A."/>
            <person name="Kraft T."/>
            <person name="Schulz B."/>
            <person name="Stadler P.F."/>
            <person name="Schmidt T."/>
            <person name="Gabaldon T."/>
            <person name="Lehrach H."/>
            <person name="Weisshaar B."/>
            <person name="Himmelbauer H."/>
        </authorList>
    </citation>
    <scope>NUCLEOTIDE SEQUENCE [LARGE SCALE GENOMIC DNA]</scope>
    <source>
        <tissue evidence="1">Taproot</tissue>
    </source>
</reference>
<protein>
    <submittedName>
        <fullName evidence="1">Uncharacterized protein</fullName>
    </submittedName>
</protein>
<name>A0A0J8BVQ0_BETVV</name>
<proteinExistence type="predicted"/>
<evidence type="ECO:0000313" key="1">
    <source>
        <dbReference type="EMBL" id="KMT04054.1"/>
    </source>
</evidence>
<organism evidence="1 2">
    <name type="scientific">Beta vulgaris subsp. vulgaris</name>
    <name type="common">Beet</name>
    <dbReference type="NCBI Taxonomy" id="3555"/>
    <lineage>
        <taxon>Eukaryota</taxon>
        <taxon>Viridiplantae</taxon>
        <taxon>Streptophyta</taxon>
        <taxon>Embryophyta</taxon>
        <taxon>Tracheophyta</taxon>
        <taxon>Spermatophyta</taxon>
        <taxon>Magnoliopsida</taxon>
        <taxon>eudicotyledons</taxon>
        <taxon>Gunneridae</taxon>
        <taxon>Pentapetalae</taxon>
        <taxon>Caryophyllales</taxon>
        <taxon>Chenopodiaceae</taxon>
        <taxon>Betoideae</taxon>
        <taxon>Beta</taxon>
    </lineage>
</organism>
<evidence type="ECO:0000313" key="2">
    <source>
        <dbReference type="Proteomes" id="UP000035740"/>
    </source>
</evidence>
<dbReference type="Proteomes" id="UP000035740">
    <property type="component" value="Chromosome 8"/>
</dbReference>
<keyword evidence="2" id="KW-1185">Reference proteome</keyword>
<gene>
    <name evidence="1" type="ORF">BVRB_8g186510</name>
</gene>
<dbReference type="Gramene" id="KMT04054">
    <property type="protein sequence ID" value="KMT04054"/>
    <property type="gene ID" value="BVRB_8g186510"/>
</dbReference>
<sequence length="118" mass="13041">MSLFLNDDEFERIKLSGDAFAVAEKADSYIRDLNLVVFICEVVKRLPQISIVVTPELSLSSENIHSSGGPTNVGDPSCFASIYSASRSFFTALNYHLDSPDNNPFAMLVDALYWLSLT</sequence>
<accession>A0A0J8BVQ0</accession>
<dbReference type="EMBL" id="KQ090159">
    <property type="protein sequence ID" value="KMT04054.1"/>
    <property type="molecule type" value="Genomic_DNA"/>
</dbReference>
<dbReference type="AlphaFoldDB" id="A0A0J8BVQ0"/>